<protein>
    <recommendedName>
        <fullName evidence="4">WXG100 family type VII secretion target</fullName>
    </recommendedName>
</protein>
<organism evidence="2 3">
    <name type="scientific">Streptomyces uncialis</name>
    <dbReference type="NCBI Taxonomy" id="1048205"/>
    <lineage>
        <taxon>Bacteria</taxon>
        <taxon>Bacillati</taxon>
        <taxon>Actinomycetota</taxon>
        <taxon>Actinomycetes</taxon>
        <taxon>Kitasatosporales</taxon>
        <taxon>Streptomycetaceae</taxon>
        <taxon>Streptomyces</taxon>
    </lineage>
</organism>
<feature type="region of interest" description="Disordered" evidence="1">
    <location>
        <begin position="79"/>
        <end position="110"/>
    </location>
</feature>
<dbReference type="EMBL" id="LFBV01000001">
    <property type="protein sequence ID" value="OKH95472.1"/>
    <property type="molecule type" value="Genomic_DNA"/>
</dbReference>
<dbReference type="GeneID" id="96793745"/>
<proteinExistence type="predicted"/>
<evidence type="ECO:0000256" key="1">
    <source>
        <dbReference type="SAM" id="MobiDB-lite"/>
    </source>
</evidence>
<name>A0A1Q4VC78_9ACTN</name>
<evidence type="ECO:0000313" key="2">
    <source>
        <dbReference type="EMBL" id="OKH95472.1"/>
    </source>
</evidence>
<accession>A0A1Q4VC78</accession>
<keyword evidence="3" id="KW-1185">Reference proteome</keyword>
<dbReference type="RefSeq" id="WP_073782663.1">
    <property type="nucleotide sequence ID" value="NZ_CP108638.1"/>
</dbReference>
<dbReference type="AlphaFoldDB" id="A0A1Q4VC78"/>
<evidence type="ECO:0000313" key="3">
    <source>
        <dbReference type="Proteomes" id="UP000186455"/>
    </source>
</evidence>
<feature type="region of interest" description="Disordered" evidence="1">
    <location>
        <begin position="1"/>
        <end position="22"/>
    </location>
</feature>
<feature type="compositionally biased region" description="Polar residues" evidence="1">
    <location>
        <begin position="90"/>
        <end position="99"/>
    </location>
</feature>
<dbReference type="STRING" id="1048205.AB852_01105"/>
<dbReference type="Proteomes" id="UP000186455">
    <property type="component" value="Unassembled WGS sequence"/>
</dbReference>
<comment type="caution">
    <text evidence="2">The sequence shown here is derived from an EMBL/GenBank/DDBJ whole genome shotgun (WGS) entry which is preliminary data.</text>
</comment>
<dbReference type="InterPro" id="IPR036689">
    <property type="entry name" value="ESAT-6-like_sf"/>
</dbReference>
<gene>
    <name evidence="2" type="ORF">AB852_01105</name>
</gene>
<dbReference type="SUPFAM" id="SSF140453">
    <property type="entry name" value="EsxAB dimer-like"/>
    <property type="match status" value="1"/>
</dbReference>
<sequence length="110" mass="11168">MKFDMGSTTLGDLGKSTTGSSDDLGTLIRQLIAAADPLEGKFNGAGKAAFDSFKARADEITAALNGSLGAILGGQGGMETAFGTGDQEQESNAQQNMGSANFDAARFGAR</sequence>
<reference evidence="2 3" key="1">
    <citation type="submission" date="2015-06" db="EMBL/GenBank/DDBJ databases">
        <title>Cloning and characterization of the uncialamcin biosynthetic gene cluster.</title>
        <authorList>
            <person name="Yan X."/>
            <person name="Huang T."/>
            <person name="Ge H."/>
            <person name="Shen B."/>
        </authorList>
    </citation>
    <scope>NUCLEOTIDE SEQUENCE [LARGE SCALE GENOMIC DNA]</scope>
    <source>
        <strain evidence="2 3">DCA2648</strain>
    </source>
</reference>
<evidence type="ECO:0008006" key="4">
    <source>
        <dbReference type="Google" id="ProtNLM"/>
    </source>
</evidence>